<evidence type="ECO:0000256" key="1">
    <source>
        <dbReference type="SAM" id="SignalP"/>
    </source>
</evidence>
<dbReference type="InterPro" id="IPR026341">
    <property type="entry name" value="T9SS_type_B"/>
</dbReference>
<dbReference type="Gene3D" id="2.120.10.30">
    <property type="entry name" value="TolB, C-terminal domain"/>
    <property type="match status" value="1"/>
</dbReference>
<dbReference type="SUPFAM" id="SSF82171">
    <property type="entry name" value="DPP6 N-terminal domain-like"/>
    <property type="match status" value="1"/>
</dbReference>
<accession>A0A4Q9B9F6</accession>
<dbReference type="OrthoDB" id="9765926at2"/>
<feature type="chain" id="PRO_5020535834" evidence="1">
    <location>
        <begin position="17"/>
        <end position="917"/>
    </location>
</feature>
<dbReference type="InterPro" id="IPR013783">
    <property type="entry name" value="Ig-like_fold"/>
</dbReference>
<feature type="domain" description="PKD" evidence="2">
    <location>
        <begin position="51"/>
        <end position="90"/>
    </location>
</feature>
<dbReference type="Proteomes" id="UP000293583">
    <property type="component" value="Unassembled WGS sequence"/>
</dbReference>
<dbReference type="Gene3D" id="2.60.40.10">
    <property type="entry name" value="Immunoglobulins"/>
    <property type="match status" value="1"/>
</dbReference>
<evidence type="ECO:0000313" key="3">
    <source>
        <dbReference type="EMBL" id="TBH72120.1"/>
    </source>
</evidence>
<reference evidence="3 4" key="1">
    <citation type="submission" date="2019-02" db="EMBL/GenBank/DDBJ databases">
        <title>Genome of a new Bacteroidetes strain.</title>
        <authorList>
            <person name="Pitt A."/>
        </authorList>
    </citation>
    <scope>NUCLEOTIDE SEQUENCE [LARGE SCALE GENOMIC DNA]</scope>
    <source>
        <strain evidence="3 4">103A-SOEBACH</strain>
    </source>
</reference>
<sequence>MYRTLLFLFLSLTAFAQVPRTIEVRNNCITQCNNCTDAPAGTVFEIRDHYPSLATYLWDFGEAGATSTARTGVYQYCNPGVKRVSLQVTSGGVTTVYGPQDVKIGALPDFILGKDSNDTTLMICKGDPVVLNAFGSVSKPAFPVGVSWFPKGQTTDTIRVSESGCYSVVVTDLSSGCAAEAKMEVKICGEQPKAGGEDGWNFGTNASLKFTGGSSTPSAGRGPMTTPEGVAKMTDENNDLIFYTNGSRVYAKDNSLVAQGLNGDTTQIQGVAILPKTTCKGCQAEYYIFTMRKNAAGENQVYYSIYDRKLNGGKGGVSIKNQFLSPAPSAERFGVAVSGGDYYWLQTQDADSTILRTFKVSKAGIGAPIESVANSPVKGPSASSHFSRDGKVLAIAYVSPPSNQVDIYDFDVATGKTTFRYRIPLANSPYGVEFSADGKIVYASTNVGPNAQIWQYSIASKDSSAMQRSQSLLWSGPGKIGALQGDPSSGSIIYAAFQGSSSLGKIVNPDISLKDSTRTIRASFVRNGLNLAAGTTSGLGLPLSIVLTPKPNSTPSIQQSCDGTTYHFKVSQDLCDPIKNDRLDWKIYQSTLDPTRNADGLLVPLNPAGTLLYSYTGTEMTYDFKKAGDYVVTVAISNACLTNYMLDAYAYHVELLDPFVLPASYTFICKEEGQIGPTSVPPVAAFTYQWSTGESTRFITVPKPSGNYTLEIKEDASGCSIKKETQVNFTTNPLAVKKTDGIICNDKPLSPYLVTLVPSPANLQVSWQANPGIVSGWNSKELQINRSGIYPFTLRDSDGCELQDSVKIEDKCDAVLIAPTVFTPNGDGQNDVFEPSYNWNEPNATYPKSRTQVISLEIYNRWGEQLYRTKGPVFSWDGTYNGAKVPQETYAYIIRYQAIDYPEKGVQEKRGAVVVVY</sequence>
<proteinExistence type="predicted"/>
<organism evidence="3 4">
    <name type="scientific">Aquirufa antheringensis</name>
    <dbReference type="NCBI Taxonomy" id="2516559"/>
    <lineage>
        <taxon>Bacteria</taxon>
        <taxon>Pseudomonadati</taxon>
        <taxon>Bacteroidota</taxon>
        <taxon>Cytophagia</taxon>
        <taxon>Cytophagales</taxon>
        <taxon>Flectobacillaceae</taxon>
        <taxon>Aquirufa</taxon>
    </lineage>
</organism>
<evidence type="ECO:0000259" key="2">
    <source>
        <dbReference type="PROSITE" id="PS50093"/>
    </source>
</evidence>
<dbReference type="EMBL" id="SEWY01000004">
    <property type="protein sequence ID" value="TBH72120.1"/>
    <property type="molecule type" value="Genomic_DNA"/>
</dbReference>
<dbReference type="NCBIfam" id="TIGR04131">
    <property type="entry name" value="Bac_Flav_CTERM"/>
    <property type="match status" value="1"/>
</dbReference>
<protein>
    <submittedName>
        <fullName evidence="3">T9SS type B sorting domain-containing protein</fullName>
    </submittedName>
</protein>
<dbReference type="SUPFAM" id="SSF49299">
    <property type="entry name" value="PKD domain"/>
    <property type="match status" value="1"/>
</dbReference>
<dbReference type="InterPro" id="IPR000601">
    <property type="entry name" value="PKD_dom"/>
</dbReference>
<name>A0A4Q9B9F6_9BACT</name>
<gene>
    <name evidence="3" type="ORF">EWU20_09885</name>
</gene>
<dbReference type="PROSITE" id="PS50093">
    <property type="entry name" value="PKD"/>
    <property type="match status" value="1"/>
</dbReference>
<feature type="signal peptide" evidence="1">
    <location>
        <begin position="1"/>
        <end position="16"/>
    </location>
</feature>
<dbReference type="Pfam" id="PF13585">
    <property type="entry name" value="CHU_C"/>
    <property type="match status" value="1"/>
</dbReference>
<dbReference type="InterPro" id="IPR011042">
    <property type="entry name" value="6-blade_b-propeller_TolB-like"/>
</dbReference>
<evidence type="ECO:0000313" key="4">
    <source>
        <dbReference type="Proteomes" id="UP000293583"/>
    </source>
</evidence>
<dbReference type="AlphaFoldDB" id="A0A4Q9B9F6"/>
<dbReference type="RefSeq" id="WP_130923708.1">
    <property type="nucleotide sequence ID" value="NZ_SEWY01000004.1"/>
</dbReference>
<dbReference type="InterPro" id="IPR035986">
    <property type="entry name" value="PKD_dom_sf"/>
</dbReference>
<keyword evidence="1" id="KW-0732">Signal</keyword>
<keyword evidence="4" id="KW-1185">Reference proteome</keyword>
<comment type="caution">
    <text evidence="3">The sequence shown here is derived from an EMBL/GenBank/DDBJ whole genome shotgun (WGS) entry which is preliminary data.</text>
</comment>